<evidence type="ECO:0000256" key="2">
    <source>
        <dbReference type="ARBA" id="ARBA00022837"/>
    </source>
</evidence>
<dbReference type="InterPro" id="IPR011992">
    <property type="entry name" value="EF-hand-dom_pair"/>
</dbReference>
<dbReference type="GO" id="GO:0005509">
    <property type="term" value="F:calcium ion binding"/>
    <property type="evidence" value="ECO:0007669"/>
    <property type="project" value="InterPro"/>
</dbReference>
<dbReference type="AlphaFoldDB" id="A0A811Z0F4"/>
<organism evidence="4 5">
    <name type="scientific">Nyctereutes procyonoides</name>
    <name type="common">Raccoon dog</name>
    <name type="synonym">Canis procyonoides</name>
    <dbReference type="NCBI Taxonomy" id="34880"/>
    <lineage>
        <taxon>Eukaryota</taxon>
        <taxon>Metazoa</taxon>
        <taxon>Chordata</taxon>
        <taxon>Craniata</taxon>
        <taxon>Vertebrata</taxon>
        <taxon>Euteleostomi</taxon>
        <taxon>Mammalia</taxon>
        <taxon>Eutheria</taxon>
        <taxon>Laurasiatheria</taxon>
        <taxon>Carnivora</taxon>
        <taxon>Caniformia</taxon>
        <taxon>Canidae</taxon>
        <taxon>Nyctereutes</taxon>
    </lineage>
</organism>
<dbReference type="SUPFAM" id="SSF47473">
    <property type="entry name" value="EF-hand"/>
    <property type="match status" value="1"/>
</dbReference>
<dbReference type="Proteomes" id="UP000645828">
    <property type="component" value="Unassembled WGS sequence"/>
</dbReference>
<dbReference type="InterPro" id="IPR001751">
    <property type="entry name" value="S100/CaBP7/8-like_CS"/>
</dbReference>
<keyword evidence="5" id="KW-1185">Reference proteome</keyword>
<dbReference type="InterPro" id="IPR018247">
    <property type="entry name" value="EF_Hand_1_Ca_BS"/>
</dbReference>
<comment type="caution">
    <text evidence="4">The sequence shown here is derived from an EMBL/GenBank/DDBJ whole genome shotgun (WGS) entry which is preliminary data.</text>
</comment>
<keyword evidence="1" id="KW-0479">Metal-binding</keyword>
<evidence type="ECO:0000259" key="3">
    <source>
        <dbReference type="PROSITE" id="PS50222"/>
    </source>
</evidence>
<dbReference type="PROSITE" id="PS00303">
    <property type="entry name" value="S100_CABP"/>
    <property type="match status" value="1"/>
</dbReference>
<protein>
    <submittedName>
        <fullName evidence="4">(raccoon dog) hypothetical protein</fullName>
    </submittedName>
</protein>
<dbReference type="EMBL" id="CAJHUB010000755">
    <property type="protein sequence ID" value="CAD7683138.1"/>
    <property type="molecule type" value="Genomic_DNA"/>
</dbReference>
<proteinExistence type="predicted"/>
<evidence type="ECO:0000313" key="5">
    <source>
        <dbReference type="Proteomes" id="UP000645828"/>
    </source>
</evidence>
<reference evidence="4" key="1">
    <citation type="submission" date="2020-12" db="EMBL/GenBank/DDBJ databases">
        <authorList>
            <consortium name="Molecular Ecology Group"/>
        </authorList>
    </citation>
    <scope>NUCLEOTIDE SEQUENCE</scope>
    <source>
        <strain evidence="4">TBG_1078</strain>
    </source>
</reference>
<dbReference type="PROSITE" id="PS00018">
    <property type="entry name" value="EF_HAND_1"/>
    <property type="match status" value="1"/>
</dbReference>
<evidence type="ECO:0000313" key="4">
    <source>
        <dbReference type="EMBL" id="CAD7683138.1"/>
    </source>
</evidence>
<evidence type="ECO:0000256" key="1">
    <source>
        <dbReference type="ARBA" id="ARBA00022723"/>
    </source>
</evidence>
<dbReference type="SMART" id="SM00054">
    <property type="entry name" value="EFh"/>
    <property type="match status" value="1"/>
</dbReference>
<dbReference type="Gene3D" id="1.10.238.10">
    <property type="entry name" value="EF-hand"/>
    <property type="match status" value="1"/>
</dbReference>
<name>A0A811Z0F4_NYCPR</name>
<feature type="domain" description="EF-hand" evidence="3">
    <location>
        <begin position="47"/>
        <end position="74"/>
    </location>
</feature>
<keyword evidence="2" id="KW-0106">Calcium</keyword>
<dbReference type="InterPro" id="IPR002048">
    <property type="entry name" value="EF_hand_dom"/>
</dbReference>
<dbReference type="PROSITE" id="PS50222">
    <property type="entry name" value="EF_HAND_2"/>
    <property type="match status" value="1"/>
</dbReference>
<gene>
    <name evidence="4" type="ORF">NYPRO_LOCUS15930</name>
</gene>
<accession>A0A811Z0F4</accession>
<sequence>MCMAKMSNPTETEQCIDFLMAAFQVCWIGVTTAHSPRQNGPCIFHCMMKKLDLNSDGQIDFQEFLNLIGGMAIACQDSFKRSTYCWK</sequence>
<dbReference type="Pfam" id="PF00036">
    <property type="entry name" value="EF-hand_1"/>
    <property type="match status" value="1"/>
</dbReference>